<protein>
    <submittedName>
        <fullName evidence="1">Uncharacterized protein</fullName>
    </submittedName>
</protein>
<reference evidence="2" key="1">
    <citation type="journal article" date="2022" name="Mol. Ecol. Resour.">
        <title>The genomes of chicory, endive, great burdock and yacon provide insights into Asteraceae palaeo-polyploidization history and plant inulin production.</title>
        <authorList>
            <person name="Fan W."/>
            <person name="Wang S."/>
            <person name="Wang H."/>
            <person name="Wang A."/>
            <person name="Jiang F."/>
            <person name="Liu H."/>
            <person name="Zhao H."/>
            <person name="Xu D."/>
            <person name="Zhang Y."/>
        </authorList>
    </citation>
    <scope>NUCLEOTIDE SEQUENCE [LARGE SCALE GENOMIC DNA]</scope>
    <source>
        <strain evidence="2">cv. Yunnan</strain>
    </source>
</reference>
<dbReference type="Proteomes" id="UP001056120">
    <property type="component" value="Linkage Group LG14"/>
</dbReference>
<evidence type="ECO:0000313" key="2">
    <source>
        <dbReference type="Proteomes" id="UP001056120"/>
    </source>
</evidence>
<name>A0ACB9GKN7_9ASTR</name>
<gene>
    <name evidence="1" type="ORF">L1987_43165</name>
</gene>
<dbReference type="EMBL" id="CM042031">
    <property type="protein sequence ID" value="KAI3784073.1"/>
    <property type="molecule type" value="Genomic_DNA"/>
</dbReference>
<sequence>MWIFMLVMMVLTRTRSDEDSRVPTTESVAKGNASATTTRTTRRCKRGSDDTRSADHFFFVLYAFHEEQPAATEQLGTEQPAIEPPATEQLVDPPKRRGRSLNRKVNKTLENLGAGSKIPLTMYTNTTTFIGESATAFATEIGIVIHNDCPMNFHKWDLIPEAMKTILYEKLEGKFQLLRTNKAFMKYVDGRLHAQWVRTRGALSRHWKENGGKTDPQRARLQVHSNCRSQDDWNHLCDYWELEKTRVSMLIIFYK</sequence>
<proteinExistence type="predicted"/>
<organism evidence="1 2">
    <name type="scientific">Smallanthus sonchifolius</name>
    <dbReference type="NCBI Taxonomy" id="185202"/>
    <lineage>
        <taxon>Eukaryota</taxon>
        <taxon>Viridiplantae</taxon>
        <taxon>Streptophyta</taxon>
        <taxon>Embryophyta</taxon>
        <taxon>Tracheophyta</taxon>
        <taxon>Spermatophyta</taxon>
        <taxon>Magnoliopsida</taxon>
        <taxon>eudicotyledons</taxon>
        <taxon>Gunneridae</taxon>
        <taxon>Pentapetalae</taxon>
        <taxon>asterids</taxon>
        <taxon>campanulids</taxon>
        <taxon>Asterales</taxon>
        <taxon>Asteraceae</taxon>
        <taxon>Asteroideae</taxon>
        <taxon>Heliantheae alliance</taxon>
        <taxon>Millerieae</taxon>
        <taxon>Smallanthus</taxon>
    </lineage>
</organism>
<evidence type="ECO:0000313" key="1">
    <source>
        <dbReference type="EMBL" id="KAI3784073.1"/>
    </source>
</evidence>
<comment type="caution">
    <text evidence="1">The sequence shown here is derived from an EMBL/GenBank/DDBJ whole genome shotgun (WGS) entry which is preliminary data.</text>
</comment>
<keyword evidence="2" id="KW-1185">Reference proteome</keyword>
<reference evidence="1 2" key="2">
    <citation type="journal article" date="2022" name="Mol. Ecol. Resour.">
        <title>The genomes of chicory, endive, great burdock and yacon provide insights into Asteraceae paleo-polyploidization history and plant inulin production.</title>
        <authorList>
            <person name="Fan W."/>
            <person name="Wang S."/>
            <person name="Wang H."/>
            <person name="Wang A."/>
            <person name="Jiang F."/>
            <person name="Liu H."/>
            <person name="Zhao H."/>
            <person name="Xu D."/>
            <person name="Zhang Y."/>
        </authorList>
    </citation>
    <scope>NUCLEOTIDE SEQUENCE [LARGE SCALE GENOMIC DNA]</scope>
    <source>
        <strain evidence="2">cv. Yunnan</strain>
        <tissue evidence="1">Leaves</tissue>
    </source>
</reference>
<accession>A0ACB9GKN7</accession>